<evidence type="ECO:0000313" key="5">
    <source>
        <dbReference type="EMBL" id="OWU74720.1"/>
    </source>
</evidence>
<dbReference type="Pfam" id="PF01638">
    <property type="entry name" value="HxlR"/>
    <property type="match status" value="1"/>
</dbReference>
<proteinExistence type="predicted"/>
<dbReference type="InterPro" id="IPR036390">
    <property type="entry name" value="WH_DNA-bd_sf"/>
</dbReference>
<evidence type="ECO:0000259" key="4">
    <source>
        <dbReference type="PROSITE" id="PS51118"/>
    </source>
</evidence>
<dbReference type="RefSeq" id="WP_088649499.1">
    <property type="nucleotide sequence ID" value="NZ_AQQR01000003.1"/>
</dbReference>
<keyword evidence="3" id="KW-0804">Transcription</keyword>
<evidence type="ECO:0000256" key="2">
    <source>
        <dbReference type="ARBA" id="ARBA00023125"/>
    </source>
</evidence>
<name>A0A225NSX9_9RHOB</name>
<dbReference type="PANTHER" id="PTHR33204">
    <property type="entry name" value="TRANSCRIPTIONAL REGULATOR, MARR FAMILY"/>
    <property type="match status" value="1"/>
</dbReference>
<evidence type="ECO:0000256" key="1">
    <source>
        <dbReference type="ARBA" id="ARBA00023015"/>
    </source>
</evidence>
<sequence>MKPLPRHGDPRCPAVRNLLQTIGSKWSVIVALHLSAGPHRFSELKRSVGGVSQKSLTTCLRELERNGLVERVVTPSVPPRVDYALTELGETLMEPLKALTAWAVRNECAVAQARARFEEAEEAEPEKQPAAV</sequence>
<organism evidence="5 6">
    <name type="scientific">Marinibacterium profundimaris</name>
    <dbReference type="NCBI Taxonomy" id="1679460"/>
    <lineage>
        <taxon>Bacteria</taxon>
        <taxon>Pseudomonadati</taxon>
        <taxon>Pseudomonadota</taxon>
        <taxon>Alphaproteobacteria</taxon>
        <taxon>Rhodobacterales</taxon>
        <taxon>Paracoccaceae</taxon>
        <taxon>Marinibacterium</taxon>
    </lineage>
</organism>
<dbReference type="PANTHER" id="PTHR33204:SF18">
    <property type="entry name" value="TRANSCRIPTIONAL REGULATORY PROTEIN"/>
    <property type="match status" value="1"/>
</dbReference>
<protein>
    <recommendedName>
        <fullName evidence="4">HTH hxlR-type domain-containing protein</fullName>
    </recommendedName>
</protein>
<dbReference type="AlphaFoldDB" id="A0A225NSX9"/>
<keyword evidence="6" id="KW-1185">Reference proteome</keyword>
<keyword evidence="2" id="KW-0238">DNA-binding</keyword>
<reference evidence="5 6" key="1">
    <citation type="submission" date="2013-04" db="EMBL/GenBank/DDBJ databases">
        <title>Oceanicola sp. 22II1-22F33 Genome Sequencing.</title>
        <authorList>
            <person name="Lai Q."/>
            <person name="Li G."/>
            <person name="Shao Z."/>
        </authorList>
    </citation>
    <scope>NUCLEOTIDE SEQUENCE [LARGE SCALE GENOMIC DNA]</scope>
    <source>
        <strain evidence="5 6">22II1-22F33</strain>
    </source>
</reference>
<evidence type="ECO:0000256" key="3">
    <source>
        <dbReference type="ARBA" id="ARBA00023163"/>
    </source>
</evidence>
<dbReference type="InterPro" id="IPR002577">
    <property type="entry name" value="HTH_HxlR"/>
</dbReference>
<accession>A0A225NSX9</accession>
<gene>
    <name evidence="5" type="ORF">ATO3_08850</name>
</gene>
<dbReference type="Gene3D" id="1.10.10.10">
    <property type="entry name" value="Winged helix-like DNA-binding domain superfamily/Winged helix DNA-binding domain"/>
    <property type="match status" value="1"/>
</dbReference>
<evidence type="ECO:0000313" key="6">
    <source>
        <dbReference type="Proteomes" id="UP000215377"/>
    </source>
</evidence>
<dbReference type="Proteomes" id="UP000215377">
    <property type="component" value="Unassembled WGS sequence"/>
</dbReference>
<dbReference type="OrthoDB" id="9800350at2"/>
<dbReference type="EMBL" id="AQQR01000003">
    <property type="protein sequence ID" value="OWU74720.1"/>
    <property type="molecule type" value="Genomic_DNA"/>
</dbReference>
<dbReference type="InterPro" id="IPR036388">
    <property type="entry name" value="WH-like_DNA-bd_sf"/>
</dbReference>
<dbReference type="GO" id="GO:0003677">
    <property type="term" value="F:DNA binding"/>
    <property type="evidence" value="ECO:0007669"/>
    <property type="project" value="UniProtKB-KW"/>
</dbReference>
<keyword evidence="1" id="KW-0805">Transcription regulation</keyword>
<feature type="domain" description="HTH hxlR-type" evidence="4">
    <location>
        <begin position="12"/>
        <end position="111"/>
    </location>
</feature>
<dbReference type="PROSITE" id="PS51118">
    <property type="entry name" value="HTH_HXLR"/>
    <property type="match status" value="1"/>
</dbReference>
<dbReference type="SUPFAM" id="SSF46785">
    <property type="entry name" value="Winged helix' DNA-binding domain"/>
    <property type="match status" value="1"/>
</dbReference>
<comment type="caution">
    <text evidence="5">The sequence shown here is derived from an EMBL/GenBank/DDBJ whole genome shotgun (WGS) entry which is preliminary data.</text>
</comment>